<evidence type="ECO:0000256" key="2">
    <source>
        <dbReference type="ARBA" id="ARBA00022857"/>
    </source>
</evidence>
<dbReference type="RefSeq" id="XP_070899366.1">
    <property type="nucleotide sequence ID" value="XM_071040111.1"/>
</dbReference>
<comment type="similarity">
    <text evidence="1">Belongs to the short-chain dehydrogenases/reductases (SDR) family.</text>
</comment>
<keyword evidence="5" id="KW-1185">Reference proteome</keyword>
<dbReference type="PANTHER" id="PTHR44169">
    <property type="entry name" value="NADPH-DEPENDENT 1-ACYLDIHYDROXYACETONE PHOSPHATE REDUCTASE"/>
    <property type="match status" value="1"/>
</dbReference>
<sequence>MYEAPAIEANPAQTRSMFDTNVFGLFDMVSAFTPLLLASDSINTRTPPLVINTSSIVSHLPFAFSAAYNASKAAVASYSDTLRIELDPLGIKVVTLFIGEVATNLMSADNVSFNPESLYIDTLEATKERSRNHAKESIGICQTSGATDPV</sequence>
<accession>A0ABR4KGR4</accession>
<keyword evidence="3" id="KW-0560">Oxidoreductase</keyword>
<name>A0ABR4KGR4_9EURO</name>
<organism evidence="4 5">
    <name type="scientific">Aspergillus pseudodeflectus</name>
    <dbReference type="NCBI Taxonomy" id="176178"/>
    <lineage>
        <taxon>Eukaryota</taxon>
        <taxon>Fungi</taxon>
        <taxon>Dikarya</taxon>
        <taxon>Ascomycota</taxon>
        <taxon>Pezizomycotina</taxon>
        <taxon>Eurotiomycetes</taxon>
        <taxon>Eurotiomycetidae</taxon>
        <taxon>Eurotiales</taxon>
        <taxon>Aspergillaceae</taxon>
        <taxon>Aspergillus</taxon>
        <taxon>Aspergillus subgen. Nidulantes</taxon>
    </lineage>
</organism>
<dbReference type="PANTHER" id="PTHR44169:SF6">
    <property type="entry name" value="NADPH-DEPENDENT 1-ACYLDIHYDROXYACETONE PHOSPHATE REDUCTASE"/>
    <property type="match status" value="1"/>
</dbReference>
<reference evidence="4 5" key="1">
    <citation type="submission" date="2024-07" db="EMBL/GenBank/DDBJ databases">
        <title>Section-level genome sequencing and comparative genomics of Aspergillus sections Usti and Cavernicolus.</title>
        <authorList>
            <consortium name="Lawrence Berkeley National Laboratory"/>
            <person name="Nybo J.L."/>
            <person name="Vesth T.C."/>
            <person name="Theobald S."/>
            <person name="Frisvad J.C."/>
            <person name="Larsen T.O."/>
            <person name="Kjaerboelling I."/>
            <person name="Rothschild-Mancinelli K."/>
            <person name="Lyhne E.K."/>
            <person name="Kogle M.E."/>
            <person name="Barry K."/>
            <person name="Clum A."/>
            <person name="Na H."/>
            <person name="Ledsgaard L."/>
            <person name="Lin J."/>
            <person name="Lipzen A."/>
            <person name="Kuo A."/>
            <person name="Riley R."/>
            <person name="Mondo S."/>
            <person name="LaButti K."/>
            <person name="Haridas S."/>
            <person name="Pangalinan J."/>
            <person name="Salamov A.A."/>
            <person name="Simmons B.A."/>
            <person name="Magnuson J.K."/>
            <person name="Chen J."/>
            <person name="Drula E."/>
            <person name="Henrissat B."/>
            <person name="Wiebenga A."/>
            <person name="Lubbers R.J."/>
            <person name="Gomes A.C."/>
            <person name="Macurrencykelacurrency M.R."/>
            <person name="Stajich J."/>
            <person name="Grigoriev I.V."/>
            <person name="Mortensen U.H."/>
            <person name="De vries R.P."/>
            <person name="Baker S.E."/>
            <person name="Andersen M.R."/>
        </authorList>
    </citation>
    <scope>NUCLEOTIDE SEQUENCE [LARGE SCALE GENOMIC DNA]</scope>
    <source>
        <strain evidence="4 5">CBS 756.74</strain>
    </source>
</reference>
<dbReference type="SUPFAM" id="SSF51735">
    <property type="entry name" value="NAD(P)-binding Rossmann-fold domains"/>
    <property type="match status" value="1"/>
</dbReference>
<keyword evidence="2" id="KW-0521">NADP</keyword>
<dbReference type="InterPro" id="IPR020904">
    <property type="entry name" value="Sc_DH/Rdtase_CS"/>
</dbReference>
<evidence type="ECO:0000256" key="1">
    <source>
        <dbReference type="ARBA" id="ARBA00006484"/>
    </source>
</evidence>
<evidence type="ECO:0000313" key="5">
    <source>
        <dbReference type="Proteomes" id="UP001610444"/>
    </source>
</evidence>
<dbReference type="InterPro" id="IPR036291">
    <property type="entry name" value="NAD(P)-bd_dom_sf"/>
</dbReference>
<dbReference type="Pfam" id="PF00106">
    <property type="entry name" value="adh_short"/>
    <property type="match status" value="1"/>
</dbReference>
<dbReference type="EMBL" id="JBFXLR010000020">
    <property type="protein sequence ID" value="KAL2850497.1"/>
    <property type="molecule type" value="Genomic_DNA"/>
</dbReference>
<gene>
    <name evidence="4" type="ORF">BJX68DRAFT_237017</name>
</gene>
<proteinExistence type="inferred from homology"/>
<evidence type="ECO:0000256" key="3">
    <source>
        <dbReference type="ARBA" id="ARBA00023002"/>
    </source>
</evidence>
<comment type="caution">
    <text evidence="4">The sequence shown here is derived from an EMBL/GenBank/DDBJ whole genome shotgun (WGS) entry which is preliminary data.</text>
</comment>
<dbReference type="Proteomes" id="UP001610444">
    <property type="component" value="Unassembled WGS sequence"/>
</dbReference>
<protein>
    <submittedName>
        <fullName evidence="4">Uncharacterized protein</fullName>
    </submittedName>
</protein>
<evidence type="ECO:0000313" key="4">
    <source>
        <dbReference type="EMBL" id="KAL2850497.1"/>
    </source>
</evidence>
<dbReference type="Gene3D" id="3.40.50.720">
    <property type="entry name" value="NAD(P)-binding Rossmann-like Domain"/>
    <property type="match status" value="1"/>
</dbReference>
<dbReference type="PROSITE" id="PS00061">
    <property type="entry name" value="ADH_SHORT"/>
    <property type="match status" value="1"/>
</dbReference>
<dbReference type="GeneID" id="98155275"/>
<dbReference type="InterPro" id="IPR002347">
    <property type="entry name" value="SDR_fam"/>
</dbReference>